<evidence type="ECO:0000313" key="3">
    <source>
        <dbReference type="Proteomes" id="UP000799770"/>
    </source>
</evidence>
<dbReference type="Proteomes" id="UP000799770">
    <property type="component" value="Unassembled WGS sequence"/>
</dbReference>
<feature type="chain" id="PRO_5025507138" evidence="1">
    <location>
        <begin position="18"/>
        <end position="107"/>
    </location>
</feature>
<feature type="signal peptide" evidence="1">
    <location>
        <begin position="1"/>
        <end position="17"/>
    </location>
</feature>
<organism evidence="2 3">
    <name type="scientific">Lophiotrema nucula</name>
    <dbReference type="NCBI Taxonomy" id="690887"/>
    <lineage>
        <taxon>Eukaryota</taxon>
        <taxon>Fungi</taxon>
        <taxon>Dikarya</taxon>
        <taxon>Ascomycota</taxon>
        <taxon>Pezizomycotina</taxon>
        <taxon>Dothideomycetes</taxon>
        <taxon>Pleosporomycetidae</taxon>
        <taxon>Pleosporales</taxon>
        <taxon>Lophiotremataceae</taxon>
        <taxon>Lophiotrema</taxon>
    </lineage>
</organism>
<reference evidence="2" key="1">
    <citation type="journal article" date="2020" name="Stud. Mycol.">
        <title>101 Dothideomycetes genomes: a test case for predicting lifestyles and emergence of pathogens.</title>
        <authorList>
            <person name="Haridas S."/>
            <person name="Albert R."/>
            <person name="Binder M."/>
            <person name="Bloem J."/>
            <person name="Labutti K."/>
            <person name="Salamov A."/>
            <person name="Andreopoulos B."/>
            <person name="Baker S."/>
            <person name="Barry K."/>
            <person name="Bills G."/>
            <person name="Bluhm B."/>
            <person name="Cannon C."/>
            <person name="Castanera R."/>
            <person name="Culley D."/>
            <person name="Daum C."/>
            <person name="Ezra D."/>
            <person name="Gonzalez J."/>
            <person name="Henrissat B."/>
            <person name="Kuo A."/>
            <person name="Liang C."/>
            <person name="Lipzen A."/>
            <person name="Lutzoni F."/>
            <person name="Magnuson J."/>
            <person name="Mondo S."/>
            <person name="Nolan M."/>
            <person name="Ohm R."/>
            <person name="Pangilinan J."/>
            <person name="Park H.-J."/>
            <person name="Ramirez L."/>
            <person name="Alfaro M."/>
            <person name="Sun H."/>
            <person name="Tritt A."/>
            <person name="Yoshinaga Y."/>
            <person name="Zwiers L.-H."/>
            <person name="Turgeon B."/>
            <person name="Goodwin S."/>
            <person name="Spatafora J."/>
            <person name="Crous P."/>
            <person name="Grigoriev I."/>
        </authorList>
    </citation>
    <scope>NUCLEOTIDE SEQUENCE</scope>
    <source>
        <strain evidence="2">CBS 627.86</strain>
    </source>
</reference>
<sequence>MLSSTIFSIILLPLALAAPRPDAAPSQLAHLADRQVTRTTLFGTCHTATPTNNIPRGQCTVTSPLPEATEGLVLGCNTGSLNPRLTNCTTDGSQCHGTLQLFSPVIC</sequence>
<keyword evidence="1" id="KW-0732">Signal</keyword>
<name>A0A6A5YJ17_9PLEO</name>
<gene>
    <name evidence="2" type="ORF">BDV96DRAFT_311848</name>
</gene>
<dbReference type="EMBL" id="ML977358">
    <property type="protein sequence ID" value="KAF2106980.1"/>
    <property type="molecule type" value="Genomic_DNA"/>
</dbReference>
<keyword evidence="3" id="KW-1185">Reference proteome</keyword>
<accession>A0A6A5YJ17</accession>
<evidence type="ECO:0000256" key="1">
    <source>
        <dbReference type="SAM" id="SignalP"/>
    </source>
</evidence>
<proteinExistence type="predicted"/>
<dbReference type="AlphaFoldDB" id="A0A6A5YJ17"/>
<protein>
    <submittedName>
        <fullName evidence="2">Uncharacterized protein</fullName>
    </submittedName>
</protein>
<dbReference type="OrthoDB" id="10445242at2759"/>
<evidence type="ECO:0000313" key="2">
    <source>
        <dbReference type="EMBL" id="KAF2106980.1"/>
    </source>
</evidence>